<dbReference type="GO" id="GO:0003677">
    <property type="term" value="F:DNA binding"/>
    <property type="evidence" value="ECO:0007669"/>
    <property type="project" value="InterPro"/>
</dbReference>
<dbReference type="Proteomes" id="UP000705379">
    <property type="component" value="Unassembled WGS sequence"/>
</dbReference>
<dbReference type="Gene3D" id="1.10.260.40">
    <property type="entry name" value="lambda repressor-like DNA-binding domains"/>
    <property type="match status" value="1"/>
</dbReference>
<sequence>MLRQEWFGPTLRRWRMLNRVKQSSLAAEMGVSQTTVSRWESGQLVPERAHAQRLERLLSARPKSSADHALNELVETSRQPVHLICDFTHRLLAASAGRLEDWRVPLSDKLGTSLWRYATEGIRLGEAGLAARGWMDAHPPEVTVLTERMDHRDLTIRAGEIVYTRIALSDGSFARLVRDGARQALA</sequence>
<dbReference type="AlphaFoldDB" id="A0A944GTJ9"/>
<accession>A0A944GTJ9</accession>
<dbReference type="CDD" id="cd00093">
    <property type="entry name" value="HTH_XRE"/>
    <property type="match status" value="1"/>
</dbReference>
<organism evidence="2 3">
    <name type="scientific">Roseibium polysiphoniae</name>
    <dbReference type="NCBI Taxonomy" id="2571221"/>
    <lineage>
        <taxon>Bacteria</taxon>
        <taxon>Pseudomonadati</taxon>
        <taxon>Pseudomonadota</taxon>
        <taxon>Alphaproteobacteria</taxon>
        <taxon>Hyphomicrobiales</taxon>
        <taxon>Stappiaceae</taxon>
        <taxon>Roseibium</taxon>
    </lineage>
</organism>
<feature type="domain" description="HTH cro/C1-type" evidence="1">
    <location>
        <begin position="11"/>
        <end position="65"/>
    </location>
</feature>
<name>A0A944GTJ9_9HYPH</name>
<dbReference type="PROSITE" id="PS50943">
    <property type="entry name" value="HTH_CROC1"/>
    <property type="match status" value="1"/>
</dbReference>
<dbReference type="Pfam" id="PF01381">
    <property type="entry name" value="HTH_3"/>
    <property type="match status" value="1"/>
</dbReference>
<reference evidence="2" key="2">
    <citation type="journal article" date="2021" name="Microorganisms">
        <title>Bacterial Dimethylsulfoniopropionate Biosynthesis in the East China Sea.</title>
        <authorList>
            <person name="Liu J."/>
            <person name="Zhang Y."/>
            <person name="Liu J."/>
            <person name="Zhong H."/>
            <person name="Williams B.T."/>
            <person name="Zheng Y."/>
            <person name="Curson A.R.J."/>
            <person name="Sun C."/>
            <person name="Sun H."/>
            <person name="Song D."/>
            <person name="Wagner Mackenzie B."/>
            <person name="Bermejo Martinez A."/>
            <person name="Todd J.D."/>
            <person name="Zhang X.H."/>
        </authorList>
    </citation>
    <scope>NUCLEOTIDE SEQUENCE</scope>
    <source>
        <strain evidence="2">AESS21</strain>
    </source>
</reference>
<evidence type="ECO:0000313" key="2">
    <source>
        <dbReference type="EMBL" id="MBS8261878.1"/>
    </source>
</evidence>
<dbReference type="InterPro" id="IPR001387">
    <property type="entry name" value="Cro/C1-type_HTH"/>
</dbReference>
<evidence type="ECO:0000259" key="1">
    <source>
        <dbReference type="PROSITE" id="PS50943"/>
    </source>
</evidence>
<gene>
    <name evidence="2" type="ORF">DYI23_16740</name>
</gene>
<dbReference type="EMBL" id="QTKU01000004">
    <property type="protein sequence ID" value="MBS8261878.1"/>
    <property type="molecule type" value="Genomic_DNA"/>
</dbReference>
<reference evidence="2" key="1">
    <citation type="submission" date="2018-08" db="EMBL/GenBank/DDBJ databases">
        <authorList>
            <person name="Jin W."/>
            <person name="Wang H."/>
            <person name="Yang Y."/>
            <person name="Li M."/>
            <person name="Liu J."/>
        </authorList>
    </citation>
    <scope>NUCLEOTIDE SEQUENCE</scope>
    <source>
        <strain evidence="2">AESS21</strain>
    </source>
</reference>
<protein>
    <submittedName>
        <fullName evidence="2">XRE family transcriptional regulator</fullName>
    </submittedName>
</protein>
<comment type="caution">
    <text evidence="2">The sequence shown here is derived from an EMBL/GenBank/DDBJ whole genome shotgun (WGS) entry which is preliminary data.</text>
</comment>
<dbReference type="SUPFAM" id="SSF47413">
    <property type="entry name" value="lambda repressor-like DNA-binding domains"/>
    <property type="match status" value="1"/>
</dbReference>
<dbReference type="InterPro" id="IPR010982">
    <property type="entry name" value="Lambda_DNA-bd_dom_sf"/>
</dbReference>
<proteinExistence type="predicted"/>
<dbReference type="SMART" id="SM00530">
    <property type="entry name" value="HTH_XRE"/>
    <property type="match status" value="1"/>
</dbReference>
<evidence type="ECO:0000313" key="3">
    <source>
        <dbReference type="Proteomes" id="UP000705379"/>
    </source>
</evidence>